<evidence type="ECO:0000313" key="3">
    <source>
        <dbReference type="EMBL" id="RHE70919.1"/>
    </source>
</evidence>
<dbReference type="InterPro" id="IPR042229">
    <property type="entry name" value="Listeria/Bacterioides_rpt_sf"/>
</dbReference>
<protein>
    <recommendedName>
        <fullName evidence="2">BIG2 domain-containing protein</fullName>
    </recommendedName>
</protein>
<feature type="domain" description="BIG2" evidence="2">
    <location>
        <begin position="109"/>
        <end position="176"/>
    </location>
</feature>
<dbReference type="NCBIfam" id="TIGR02543">
    <property type="entry name" value="List_Bact_rpt"/>
    <property type="match status" value="1"/>
</dbReference>
<reference evidence="3 4" key="1">
    <citation type="submission" date="2018-08" db="EMBL/GenBank/DDBJ databases">
        <title>A genome reference for cultivated species of the human gut microbiota.</title>
        <authorList>
            <person name="Zou Y."/>
            <person name="Xue W."/>
            <person name="Luo G."/>
        </authorList>
    </citation>
    <scope>NUCLEOTIDE SEQUENCE [LARGE SCALE GENOMIC DNA]</scope>
    <source>
        <strain evidence="3 4">AM27-32LB</strain>
    </source>
</reference>
<evidence type="ECO:0000256" key="1">
    <source>
        <dbReference type="ARBA" id="ARBA00004196"/>
    </source>
</evidence>
<dbReference type="Gene3D" id="2.60.40.1080">
    <property type="match status" value="2"/>
</dbReference>
<dbReference type="AlphaFoldDB" id="A0A414K7Y2"/>
<name>A0A414K7Y2_9FIRM</name>
<comment type="subcellular location">
    <subcellularLocation>
        <location evidence="1">Cell envelope</location>
    </subcellularLocation>
</comment>
<dbReference type="EMBL" id="QSKO01000027">
    <property type="protein sequence ID" value="RHE70919.1"/>
    <property type="molecule type" value="Genomic_DNA"/>
</dbReference>
<dbReference type="RefSeq" id="WP_151190378.1">
    <property type="nucleotide sequence ID" value="NZ_JAQEBC010000013.1"/>
</dbReference>
<dbReference type="SUPFAM" id="SSF49373">
    <property type="entry name" value="Invasin/intimin cell-adhesion fragments"/>
    <property type="match status" value="2"/>
</dbReference>
<dbReference type="Pfam" id="PF26182">
    <property type="entry name" value="Ig_NUP210_5th"/>
    <property type="match status" value="1"/>
</dbReference>
<proteinExistence type="predicted"/>
<dbReference type="GO" id="GO:0030313">
    <property type="term" value="C:cell envelope"/>
    <property type="evidence" value="ECO:0007669"/>
    <property type="project" value="UniProtKB-SubCell"/>
</dbReference>
<evidence type="ECO:0000313" key="4">
    <source>
        <dbReference type="Proteomes" id="UP000283928"/>
    </source>
</evidence>
<dbReference type="InterPro" id="IPR008964">
    <property type="entry name" value="Invasin/intimin_cell_adhesion"/>
</dbReference>
<dbReference type="Pfam" id="PF02368">
    <property type="entry name" value="Big_2"/>
    <property type="match status" value="1"/>
</dbReference>
<dbReference type="Gene3D" id="2.60.40.4270">
    <property type="entry name" value="Listeria-Bacteroides repeat domain"/>
    <property type="match status" value="1"/>
</dbReference>
<dbReference type="Proteomes" id="UP000283928">
    <property type="component" value="Unassembled WGS sequence"/>
</dbReference>
<dbReference type="Pfam" id="PF09479">
    <property type="entry name" value="Flg_new"/>
    <property type="match status" value="1"/>
</dbReference>
<dbReference type="InterPro" id="IPR013378">
    <property type="entry name" value="InlB-like_B-rpt"/>
</dbReference>
<gene>
    <name evidence="3" type="ORF">DW723_14500</name>
</gene>
<evidence type="ECO:0000259" key="2">
    <source>
        <dbReference type="SMART" id="SM00635"/>
    </source>
</evidence>
<sequence>MGWYTNWSEWFEDTGFSVSQVEFRTGSTHTISYNLNGGINDPANPVSYTVGVTAPFTLKNPVRNGYTFVKWVDQNGYRVKATEPYGLSGNLVYIAIWEKNSTTTNVTSSQLKLTITGTTRKVAAGKKTKLQVKTSSGVVNPSNLIWTSSNKKVATVNSSGVVTFKKKTGGKRVVITAALKNNRNAKATYKLTATKNPVTKITISGKKTMKINKSQRLKAKVSGKSGAYKTVKWISSNNKYATVTSKGQVKALKAGKGKTVTITASALDGSGKKARFKIKLK</sequence>
<dbReference type="SMART" id="SM00635">
    <property type="entry name" value="BID_2"/>
    <property type="match status" value="2"/>
</dbReference>
<feature type="domain" description="BIG2" evidence="2">
    <location>
        <begin position="197"/>
        <end position="274"/>
    </location>
</feature>
<organism evidence="3 4">
    <name type="scientific">Blautia obeum</name>
    <dbReference type="NCBI Taxonomy" id="40520"/>
    <lineage>
        <taxon>Bacteria</taxon>
        <taxon>Bacillati</taxon>
        <taxon>Bacillota</taxon>
        <taxon>Clostridia</taxon>
        <taxon>Lachnospirales</taxon>
        <taxon>Lachnospiraceae</taxon>
        <taxon>Blautia</taxon>
    </lineage>
</organism>
<comment type="caution">
    <text evidence="3">The sequence shown here is derived from an EMBL/GenBank/DDBJ whole genome shotgun (WGS) entry which is preliminary data.</text>
</comment>
<accession>A0A414K7Y2</accession>
<dbReference type="InterPro" id="IPR003343">
    <property type="entry name" value="Big_2"/>
</dbReference>